<sequence length="471" mass="53090">MILHKEIGNETILVKNRQAIEAAAYFLPGTAEYCAIAASIIYEMLQRVGQFKQIEADHGELRSGGSMQDIKANLWLISGSIFSMLIVVTILIMVNIENLIDSARAALQLGETSLIHIACLIFAIYGILDVRNLKFTVSFAKNNLDEKLLLITFFLAFNYFVASAVICIDHLANATSSSANAAHMIAKLINLFLEIIQAVVQTYFIHDMFHRCCHGKEYSQSKPEQPFIIALSVLNFMLWMIYSFQVKKHDVLFEKSANNFEGSNLQGLITLTRVLLPMTMLFRYHSSVCLAICSVRIYEDEVTRYESVLRWIKKDTVFTQNHLCGPLNLCGLVDSVRRQTWHGFSKTQSHLKPVSAACQLADRRCRSAENIRVSFIVDYSQVVRDESQRNITANLEMARIRVVATEVDNGLPGFKLIQSQTNEGPISESISEISNQVLGKSNYNLSSEKEAQELRANSQLGFLKSRIHICK</sequence>
<organism evidence="12 13">
    <name type="scientific">Paragonimus westermani</name>
    <dbReference type="NCBI Taxonomy" id="34504"/>
    <lineage>
        <taxon>Eukaryota</taxon>
        <taxon>Metazoa</taxon>
        <taxon>Spiralia</taxon>
        <taxon>Lophotrochozoa</taxon>
        <taxon>Platyhelminthes</taxon>
        <taxon>Trematoda</taxon>
        <taxon>Digenea</taxon>
        <taxon>Plagiorchiida</taxon>
        <taxon>Troglotremata</taxon>
        <taxon>Troglotrematidae</taxon>
        <taxon>Paragonimus</taxon>
    </lineage>
</organism>
<keyword evidence="5 11" id="KW-0812">Transmembrane</keyword>
<evidence type="ECO:0000256" key="5">
    <source>
        <dbReference type="ARBA" id="ARBA00022692"/>
    </source>
</evidence>
<protein>
    <recommendedName>
        <fullName evidence="14">Otopetrin</fullName>
    </recommendedName>
</protein>
<feature type="transmembrane region" description="Helical" evidence="11">
    <location>
        <begin position="148"/>
        <end position="172"/>
    </location>
</feature>
<feature type="transmembrane region" description="Helical" evidence="11">
    <location>
        <begin position="72"/>
        <end position="94"/>
    </location>
</feature>
<comment type="caution">
    <text evidence="12">The sequence shown here is derived from an EMBL/GenBank/DDBJ whole genome shotgun (WGS) entry which is preliminary data.</text>
</comment>
<evidence type="ECO:0000313" key="12">
    <source>
        <dbReference type="EMBL" id="KAA3676662.1"/>
    </source>
</evidence>
<evidence type="ECO:0000256" key="11">
    <source>
        <dbReference type="SAM" id="Phobius"/>
    </source>
</evidence>
<feature type="transmembrane region" description="Helical" evidence="11">
    <location>
        <begin position="184"/>
        <end position="205"/>
    </location>
</feature>
<dbReference type="Proteomes" id="UP000324629">
    <property type="component" value="Unassembled WGS sequence"/>
</dbReference>
<keyword evidence="3" id="KW-0813">Transport</keyword>
<dbReference type="Pfam" id="PF03189">
    <property type="entry name" value="Otopetrin"/>
    <property type="match status" value="1"/>
</dbReference>
<gene>
    <name evidence="12" type="ORF">DEA37_0010269</name>
</gene>
<evidence type="ECO:0000313" key="13">
    <source>
        <dbReference type="Proteomes" id="UP000324629"/>
    </source>
</evidence>
<evidence type="ECO:0008006" key="14">
    <source>
        <dbReference type="Google" id="ProtNLM"/>
    </source>
</evidence>
<keyword evidence="7 11" id="KW-1133">Transmembrane helix</keyword>
<evidence type="ECO:0000256" key="8">
    <source>
        <dbReference type="ARBA" id="ARBA00023065"/>
    </source>
</evidence>
<dbReference type="PANTHER" id="PTHR21522:SF32">
    <property type="entry name" value="OTOPETRIN-2"/>
    <property type="match status" value="1"/>
</dbReference>
<proteinExistence type="inferred from homology"/>
<keyword evidence="9 11" id="KW-0472">Membrane</keyword>
<dbReference type="GO" id="GO:0015252">
    <property type="term" value="F:proton channel activity"/>
    <property type="evidence" value="ECO:0007669"/>
    <property type="project" value="InterPro"/>
</dbReference>
<keyword evidence="10" id="KW-0407">Ion channel</keyword>
<dbReference type="PANTHER" id="PTHR21522">
    <property type="entry name" value="PROTON CHANNEL OTOP"/>
    <property type="match status" value="1"/>
</dbReference>
<dbReference type="InterPro" id="IPR004878">
    <property type="entry name" value="Otopetrin"/>
</dbReference>
<evidence type="ECO:0000256" key="4">
    <source>
        <dbReference type="ARBA" id="ARBA00022475"/>
    </source>
</evidence>
<keyword evidence="13" id="KW-1185">Reference proteome</keyword>
<keyword evidence="8" id="KW-0406">Ion transport</keyword>
<evidence type="ECO:0000256" key="1">
    <source>
        <dbReference type="ARBA" id="ARBA00004651"/>
    </source>
</evidence>
<evidence type="ECO:0000256" key="2">
    <source>
        <dbReference type="ARBA" id="ARBA00006513"/>
    </source>
</evidence>
<name>A0A5J4NM90_9TREM</name>
<evidence type="ECO:0000256" key="6">
    <source>
        <dbReference type="ARBA" id="ARBA00022781"/>
    </source>
</evidence>
<dbReference type="EMBL" id="QNGE01001871">
    <property type="protein sequence ID" value="KAA3676662.1"/>
    <property type="molecule type" value="Genomic_DNA"/>
</dbReference>
<reference evidence="12 13" key="1">
    <citation type="journal article" date="2019" name="Gigascience">
        <title>Whole-genome sequence of the oriental lung fluke Paragonimus westermani.</title>
        <authorList>
            <person name="Oey H."/>
            <person name="Zakrzewski M."/>
            <person name="Narain K."/>
            <person name="Devi K.R."/>
            <person name="Agatsuma T."/>
            <person name="Nawaratna S."/>
            <person name="Gobert G.N."/>
            <person name="Jones M.K."/>
            <person name="Ragan M.A."/>
            <person name="McManus D.P."/>
            <person name="Krause L."/>
        </authorList>
    </citation>
    <scope>NUCLEOTIDE SEQUENCE [LARGE SCALE GENOMIC DNA]</scope>
    <source>
        <strain evidence="12 13">IND2009</strain>
    </source>
</reference>
<accession>A0A5J4NM90</accession>
<feature type="transmembrane region" description="Helical" evidence="11">
    <location>
        <begin position="106"/>
        <end position="128"/>
    </location>
</feature>
<comment type="similarity">
    <text evidence="2">Belongs to the otopetrin family.</text>
</comment>
<evidence type="ECO:0000256" key="10">
    <source>
        <dbReference type="ARBA" id="ARBA00023303"/>
    </source>
</evidence>
<evidence type="ECO:0000256" key="3">
    <source>
        <dbReference type="ARBA" id="ARBA00022448"/>
    </source>
</evidence>
<keyword evidence="6" id="KW-0375">Hydrogen ion transport</keyword>
<keyword evidence="4" id="KW-1003">Cell membrane</keyword>
<evidence type="ECO:0000256" key="7">
    <source>
        <dbReference type="ARBA" id="ARBA00022989"/>
    </source>
</evidence>
<dbReference type="AlphaFoldDB" id="A0A5J4NM90"/>
<evidence type="ECO:0000256" key="9">
    <source>
        <dbReference type="ARBA" id="ARBA00023136"/>
    </source>
</evidence>
<dbReference type="GO" id="GO:0005886">
    <property type="term" value="C:plasma membrane"/>
    <property type="evidence" value="ECO:0007669"/>
    <property type="project" value="UniProtKB-SubCell"/>
</dbReference>
<feature type="transmembrane region" description="Helical" evidence="11">
    <location>
        <begin position="226"/>
        <end position="245"/>
    </location>
</feature>
<comment type="subcellular location">
    <subcellularLocation>
        <location evidence="1">Cell membrane</location>
        <topology evidence="1">Multi-pass membrane protein</topology>
    </subcellularLocation>
</comment>